<dbReference type="SMART" id="SM00448">
    <property type="entry name" value="REC"/>
    <property type="match status" value="1"/>
</dbReference>
<feature type="domain" description="ANTAR" evidence="4">
    <location>
        <begin position="125"/>
        <end position="186"/>
    </location>
</feature>
<name>A0A0R1RHW4_9LACO</name>
<evidence type="ECO:0000313" key="5">
    <source>
        <dbReference type="EMBL" id="KRL56113.1"/>
    </source>
</evidence>
<evidence type="ECO:0000256" key="2">
    <source>
        <dbReference type="PROSITE-ProRule" id="PRU00169"/>
    </source>
</evidence>
<accession>A0A0R1RHW4</accession>
<evidence type="ECO:0000259" key="4">
    <source>
        <dbReference type="PROSITE" id="PS50921"/>
    </source>
</evidence>
<dbReference type="PANTHER" id="PTHR43228">
    <property type="entry name" value="TWO-COMPONENT RESPONSE REGULATOR"/>
    <property type="match status" value="1"/>
</dbReference>
<dbReference type="PANTHER" id="PTHR43228:SF6">
    <property type="entry name" value="RESPONSE REGULATOR RECEIVER"/>
    <property type="match status" value="1"/>
</dbReference>
<evidence type="ECO:0000313" key="6">
    <source>
        <dbReference type="Proteomes" id="UP000051999"/>
    </source>
</evidence>
<dbReference type="InterPro" id="IPR005561">
    <property type="entry name" value="ANTAR"/>
</dbReference>
<gene>
    <name evidence="5" type="ORF">FD35_GL002153</name>
</gene>
<dbReference type="GO" id="GO:0003723">
    <property type="term" value="F:RNA binding"/>
    <property type="evidence" value="ECO:0007669"/>
    <property type="project" value="InterPro"/>
</dbReference>
<dbReference type="STRING" id="1114972.FD35_GL002153"/>
<reference evidence="5 6" key="1">
    <citation type="journal article" date="2015" name="Genome Announc.">
        <title>Expanding the biotechnology potential of lactobacilli through comparative genomics of 213 strains and associated genera.</title>
        <authorList>
            <person name="Sun Z."/>
            <person name="Harris H.M."/>
            <person name="McCann A."/>
            <person name="Guo C."/>
            <person name="Argimon S."/>
            <person name="Zhang W."/>
            <person name="Yang X."/>
            <person name="Jeffery I.B."/>
            <person name="Cooney J.C."/>
            <person name="Kagawa T.F."/>
            <person name="Liu W."/>
            <person name="Song Y."/>
            <person name="Salvetti E."/>
            <person name="Wrobel A."/>
            <person name="Rasinkangas P."/>
            <person name="Parkhill J."/>
            <person name="Rea M.C."/>
            <person name="O'Sullivan O."/>
            <person name="Ritari J."/>
            <person name="Douillard F.P."/>
            <person name="Paul Ross R."/>
            <person name="Yang R."/>
            <person name="Briner A.E."/>
            <person name="Felis G.E."/>
            <person name="de Vos W.M."/>
            <person name="Barrangou R."/>
            <person name="Klaenhammer T.R."/>
            <person name="Caufield P.W."/>
            <person name="Cui Y."/>
            <person name="Zhang H."/>
            <person name="O'Toole P.W."/>
        </authorList>
    </citation>
    <scope>NUCLEOTIDE SEQUENCE [LARGE SCALE GENOMIC DNA]</scope>
    <source>
        <strain evidence="5 6">DSM 15814</strain>
    </source>
</reference>
<dbReference type="OrthoDB" id="9780153at2"/>
<sequence>MNERIAIVDDEPITRMDIRDIVENAGYQVVGEGSDGFEAIDICQKEKPDLIIMDIRMPLLDGLKAGKKILADHLSQSIVYLSAYSDDEDTETASQIGAVGYLVKPLSERSLLTTIRVGLVHGKRTQELSDEVDDLTIKLKERKLIDRAKGILMSENNLSEDAAYKMLRNLSMSKRRSMKDIAELIVMDA</sequence>
<feature type="modified residue" description="4-aspartylphosphate" evidence="2">
    <location>
        <position position="54"/>
    </location>
</feature>
<dbReference type="SMART" id="SM01012">
    <property type="entry name" value="ANTAR"/>
    <property type="match status" value="1"/>
</dbReference>
<dbReference type="PIRSF" id="PIRSF036382">
    <property type="entry name" value="RR_antiterm"/>
    <property type="match status" value="1"/>
</dbReference>
<dbReference type="Pfam" id="PF00072">
    <property type="entry name" value="Response_reg"/>
    <property type="match status" value="1"/>
</dbReference>
<evidence type="ECO:0000259" key="3">
    <source>
        <dbReference type="PROSITE" id="PS50110"/>
    </source>
</evidence>
<dbReference type="InterPro" id="IPR036388">
    <property type="entry name" value="WH-like_DNA-bd_sf"/>
</dbReference>
<dbReference type="PATRIC" id="fig|1114972.6.peg.2202"/>
<dbReference type="InterPro" id="IPR011006">
    <property type="entry name" value="CheY-like_superfamily"/>
</dbReference>
<evidence type="ECO:0008006" key="7">
    <source>
        <dbReference type="Google" id="ProtNLM"/>
    </source>
</evidence>
<keyword evidence="1" id="KW-0902">Two-component regulatory system</keyword>
<comment type="caution">
    <text evidence="5">The sequence shown here is derived from an EMBL/GenBank/DDBJ whole genome shotgun (WGS) entry which is preliminary data.</text>
</comment>
<organism evidence="5 6">
    <name type="scientific">Furfurilactobacillus rossiae DSM 15814</name>
    <dbReference type="NCBI Taxonomy" id="1114972"/>
    <lineage>
        <taxon>Bacteria</taxon>
        <taxon>Bacillati</taxon>
        <taxon>Bacillota</taxon>
        <taxon>Bacilli</taxon>
        <taxon>Lactobacillales</taxon>
        <taxon>Lactobacillaceae</taxon>
        <taxon>Furfurilactobacillus</taxon>
    </lineage>
</organism>
<dbReference type="PROSITE" id="PS50110">
    <property type="entry name" value="RESPONSE_REGULATORY"/>
    <property type="match status" value="1"/>
</dbReference>
<keyword evidence="6" id="KW-1185">Reference proteome</keyword>
<dbReference type="EMBL" id="AZFF01000005">
    <property type="protein sequence ID" value="KRL56113.1"/>
    <property type="molecule type" value="Genomic_DNA"/>
</dbReference>
<dbReference type="RefSeq" id="WP_017262941.1">
    <property type="nucleotide sequence ID" value="NZ_AUAW01000006.1"/>
</dbReference>
<dbReference type="InterPro" id="IPR008327">
    <property type="entry name" value="Sig_transdc_resp-reg_antiterm"/>
</dbReference>
<dbReference type="Pfam" id="PF03861">
    <property type="entry name" value="ANTAR"/>
    <property type="match status" value="1"/>
</dbReference>
<dbReference type="InterPro" id="IPR001789">
    <property type="entry name" value="Sig_transdc_resp-reg_receiver"/>
</dbReference>
<dbReference type="Proteomes" id="UP000051999">
    <property type="component" value="Unassembled WGS sequence"/>
</dbReference>
<dbReference type="AlphaFoldDB" id="A0A0R1RHW4"/>
<keyword evidence="2" id="KW-0597">Phosphoprotein</keyword>
<dbReference type="Gene3D" id="3.40.50.2300">
    <property type="match status" value="1"/>
</dbReference>
<evidence type="ECO:0000256" key="1">
    <source>
        <dbReference type="ARBA" id="ARBA00023012"/>
    </source>
</evidence>
<dbReference type="PROSITE" id="PS50921">
    <property type="entry name" value="ANTAR"/>
    <property type="match status" value="1"/>
</dbReference>
<dbReference type="SUPFAM" id="SSF52172">
    <property type="entry name" value="CheY-like"/>
    <property type="match status" value="1"/>
</dbReference>
<proteinExistence type="predicted"/>
<protein>
    <recommendedName>
        <fullName evidence="7">Response regulator</fullName>
    </recommendedName>
</protein>
<dbReference type="InterPro" id="IPR052048">
    <property type="entry name" value="ST_Response_Regulator"/>
</dbReference>
<feature type="domain" description="Response regulatory" evidence="3">
    <location>
        <begin position="4"/>
        <end position="119"/>
    </location>
</feature>
<dbReference type="eggNOG" id="COG3707">
    <property type="taxonomic scope" value="Bacteria"/>
</dbReference>
<dbReference type="GO" id="GO:0000160">
    <property type="term" value="P:phosphorelay signal transduction system"/>
    <property type="evidence" value="ECO:0007669"/>
    <property type="project" value="UniProtKB-KW"/>
</dbReference>
<dbReference type="Gene3D" id="1.10.10.10">
    <property type="entry name" value="Winged helix-like DNA-binding domain superfamily/Winged helix DNA-binding domain"/>
    <property type="match status" value="1"/>
</dbReference>